<dbReference type="STRING" id="655355.SAMN05216283_101270"/>
<gene>
    <name evidence="1" type="ORF">SAMN05216283_101270</name>
</gene>
<evidence type="ECO:0008006" key="3">
    <source>
        <dbReference type="Google" id="ProtNLM"/>
    </source>
</evidence>
<dbReference type="PROSITE" id="PS51257">
    <property type="entry name" value="PROKAR_LIPOPROTEIN"/>
    <property type="match status" value="1"/>
</dbReference>
<accession>A0A1I2AZP6</accession>
<evidence type="ECO:0000313" key="1">
    <source>
        <dbReference type="EMBL" id="SFE49239.1"/>
    </source>
</evidence>
<reference evidence="1 2" key="1">
    <citation type="submission" date="2016-10" db="EMBL/GenBank/DDBJ databases">
        <authorList>
            <person name="de Groot N.N."/>
        </authorList>
    </citation>
    <scope>NUCLEOTIDE SEQUENCE [LARGE SCALE GENOMIC DNA]</scope>
    <source>
        <strain evidence="1 2">CGMCC 1.9156</strain>
    </source>
</reference>
<dbReference type="AlphaFoldDB" id="A0A1I2AZP6"/>
<proteinExistence type="predicted"/>
<dbReference type="Proteomes" id="UP000198964">
    <property type="component" value="Unassembled WGS sequence"/>
</dbReference>
<dbReference type="RefSeq" id="WP_093918020.1">
    <property type="nucleotide sequence ID" value="NZ_FONW01000001.1"/>
</dbReference>
<dbReference type="EMBL" id="FONW01000001">
    <property type="protein sequence ID" value="SFE49239.1"/>
    <property type="molecule type" value="Genomic_DNA"/>
</dbReference>
<protein>
    <recommendedName>
        <fullName evidence="3">DUF4397 domain-containing protein</fullName>
    </recommendedName>
</protein>
<sequence length="277" mass="31667">MKILKYISLIAIIAFAMSCEEHEIEYNTTSIGELAEFQLHYFAPLAAKSTNNIYRVEINDQLYANSDAPLTTYNVIPKGSVGRFYTVTPGEVNIKLYKGTDEILVYDRNTTLTVGKQNIFIHDFDKDPIVFDNEYPYVANLTEDTDSTSYVKFYNFLYETEGVPSDLKLQYQYIDPNTDELINIGSPVAFGETTGWQPVKILKTINNSSGYANVYYRMKVVDNDGNIVDDLKLYNSSSNYVSYSDYWRGYIGRRVHHVMAGFRSSQPKASVRLFYAL</sequence>
<evidence type="ECO:0000313" key="2">
    <source>
        <dbReference type="Proteomes" id="UP000198964"/>
    </source>
</evidence>
<keyword evidence="2" id="KW-1185">Reference proteome</keyword>
<name>A0A1I2AZP6_9BACT</name>
<organism evidence="1 2">
    <name type="scientific">Sunxiuqinia elliptica</name>
    <dbReference type="NCBI Taxonomy" id="655355"/>
    <lineage>
        <taxon>Bacteria</taxon>
        <taxon>Pseudomonadati</taxon>
        <taxon>Bacteroidota</taxon>
        <taxon>Bacteroidia</taxon>
        <taxon>Marinilabiliales</taxon>
        <taxon>Prolixibacteraceae</taxon>
        <taxon>Sunxiuqinia</taxon>
    </lineage>
</organism>